<accession>A0A834F1T9</accession>
<feature type="region of interest" description="Disordered" evidence="1">
    <location>
        <begin position="55"/>
        <end position="111"/>
    </location>
</feature>
<reference evidence="2" key="1">
    <citation type="journal article" name="BMC Genomics">
        <title>Long-read sequencing and de novo genome assembly of marine medaka (Oryzias melastigma).</title>
        <authorList>
            <person name="Liang P."/>
            <person name="Saqib H.S.A."/>
            <person name="Ni X."/>
            <person name="Shen Y."/>
        </authorList>
    </citation>
    <scope>NUCLEOTIDE SEQUENCE</scope>
    <source>
        <strain evidence="2">Bigg-433</strain>
    </source>
</reference>
<evidence type="ECO:0000256" key="1">
    <source>
        <dbReference type="SAM" id="MobiDB-lite"/>
    </source>
</evidence>
<comment type="caution">
    <text evidence="2">The sequence shown here is derived from an EMBL/GenBank/DDBJ whole genome shotgun (WGS) entry which is preliminary data.</text>
</comment>
<evidence type="ECO:0000313" key="2">
    <source>
        <dbReference type="EMBL" id="KAF6718071.1"/>
    </source>
</evidence>
<organism evidence="2 3">
    <name type="scientific">Oryzias melastigma</name>
    <name type="common">Marine medaka</name>
    <dbReference type="NCBI Taxonomy" id="30732"/>
    <lineage>
        <taxon>Eukaryota</taxon>
        <taxon>Metazoa</taxon>
        <taxon>Chordata</taxon>
        <taxon>Craniata</taxon>
        <taxon>Vertebrata</taxon>
        <taxon>Euteleostomi</taxon>
        <taxon>Actinopterygii</taxon>
        <taxon>Neopterygii</taxon>
        <taxon>Teleostei</taxon>
        <taxon>Neoteleostei</taxon>
        <taxon>Acanthomorphata</taxon>
        <taxon>Ovalentaria</taxon>
        <taxon>Atherinomorphae</taxon>
        <taxon>Beloniformes</taxon>
        <taxon>Adrianichthyidae</taxon>
        <taxon>Oryziinae</taxon>
        <taxon>Oryzias</taxon>
    </lineage>
</organism>
<protein>
    <submittedName>
        <fullName evidence="2">Uncharacterized protein</fullName>
    </submittedName>
</protein>
<name>A0A834F1T9_ORYME</name>
<proteinExistence type="predicted"/>
<evidence type="ECO:0000313" key="3">
    <source>
        <dbReference type="Proteomes" id="UP000646548"/>
    </source>
</evidence>
<dbReference type="Proteomes" id="UP000646548">
    <property type="component" value="Unassembled WGS sequence"/>
</dbReference>
<dbReference type="AlphaFoldDB" id="A0A834F1T9"/>
<gene>
    <name evidence="2" type="ORF">FQA47_018765</name>
</gene>
<dbReference type="EMBL" id="WKFB01000774">
    <property type="protein sequence ID" value="KAF6718071.1"/>
    <property type="molecule type" value="Genomic_DNA"/>
</dbReference>
<sequence>MLGSRRICKGLSPLISLKLPFVCDTPLSSPSYLAHLYALECSSLHASGYTVHGGAWKPHAASADRRDPQVHKTSKPRPLGSQRLFTKSHGNGMKLEGTEETWHSSAQPAEG</sequence>